<evidence type="ECO:0000313" key="2">
    <source>
        <dbReference type="EMBL" id="QIL50274.1"/>
    </source>
</evidence>
<evidence type="ECO:0000313" key="3">
    <source>
        <dbReference type="Proteomes" id="UP000500741"/>
    </source>
</evidence>
<evidence type="ECO:0000259" key="1">
    <source>
        <dbReference type="Pfam" id="PF01966"/>
    </source>
</evidence>
<dbReference type="SUPFAM" id="SSF109604">
    <property type="entry name" value="HD-domain/PDEase-like"/>
    <property type="match status" value="1"/>
</dbReference>
<reference evidence="2 3" key="1">
    <citation type="submission" date="2020-03" db="EMBL/GenBank/DDBJ databases">
        <title>Weissella sp. nov., isolated from Cybister lewisianus.</title>
        <authorList>
            <person name="Hyun D.-W."/>
            <person name="Bae J.-W."/>
        </authorList>
    </citation>
    <scope>NUCLEOTIDE SEQUENCE [LARGE SCALE GENOMIC DNA]</scope>
    <source>
        <strain evidence="2 3">HDW19</strain>
    </source>
</reference>
<dbReference type="AlphaFoldDB" id="A0A6G8AYY3"/>
<sequence>MQKDAWQSDRAYRDIVDDLLQQPAVQELANYTQHHHSDRLTHSIMVSYWSYRLGLRLGLNATALARAGILHDLFYYDWRETKFELGTHAFIHPRVSLRNAEKITPLSNMEKDIILKHMWGSTWAMPHYWESLLLNLVDDETAVMDFFNPVVDRFKALKTLHWIKREL</sequence>
<dbReference type="Proteomes" id="UP000500741">
    <property type="component" value="Chromosome"/>
</dbReference>
<dbReference type="Gene3D" id="1.10.3210.10">
    <property type="entry name" value="Hypothetical protein af1432"/>
    <property type="match status" value="1"/>
</dbReference>
<dbReference type="RefSeq" id="WP_166009721.1">
    <property type="nucleotide sequence ID" value="NZ_CP049888.1"/>
</dbReference>
<gene>
    <name evidence="2" type="ORF">G7084_02390</name>
</gene>
<dbReference type="Pfam" id="PF01966">
    <property type="entry name" value="HD"/>
    <property type="match status" value="1"/>
</dbReference>
<dbReference type="EMBL" id="CP049888">
    <property type="protein sequence ID" value="QIL50274.1"/>
    <property type="molecule type" value="Genomic_DNA"/>
</dbReference>
<organism evidence="2 3">
    <name type="scientific">Weissella coleopterorum</name>
    <dbReference type="NCBI Taxonomy" id="2714949"/>
    <lineage>
        <taxon>Bacteria</taxon>
        <taxon>Bacillati</taxon>
        <taxon>Bacillota</taxon>
        <taxon>Bacilli</taxon>
        <taxon>Lactobacillales</taxon>
        <taxon>Lactobacillaceae</taxon>
        <taxon>Weissella</taxon>
    </lineage>
</organism>
<name>A0A6G8AYY3_9LACO</name>
<keyword evidence="3" id="KW-1185">Reference proteome</keyword>
<feature type="domain" description="HD" evidence="1">
    <location>
        <begin position="39"/>
        <end position="103"/>
    </location>
</feature>
<dbReference type="KEGG" id="wco:G7084_02390"/>
<protein>
    <submittedName>
        <fullName evidence="2">HD domain-containing protein</fullName>
    </submittedName>
</protein>
<accession>A0A6G8AYY3</accession>
<dbReference type="InterPro" id="IPR006674">
    <property type="entry name" value="HD_domain"/>
</dbReference>
<proteinExistence type="predicted"/>